<proteinExistence type="predicted"/>
<feature type="region of interest" description="Disordered" evidence="1">
    <location>
        <begin position="37"/>
        <end position="56"/>
    </location>
</feature>
<gene>
    <name evidence="2" type="ORF">AXFE_31070</name>
</gene>
<dbReference type="Proteomes" id="UP000032360">
    <property type="component" value="Unassembled WGS sequence"/>
</dbReference>
<dbReference type="AlphaFoldDB" id="A0A0D8HDM3"/>
<accession>A0A0D8HDM3</accession>
<sequence length="56" mass="6354">MNLIELRSQGHSYHEISKLDGVSRNTVAKYVRDGAMCETKPPRAPRGSKLRSSIRR</sequence>
<dbReference type="EMBL" id="JXYS01000102">
    <property type="protein sequence ID" value="KJF16033.1"/>
    <property type="molecule type" value="Genomic_DNA"/>
</dbReference>
<organism evidence="2 3">
    <name type="scientific">Acidithrix ferrooxidans</name>
    <dbReference type="NCBI Taxonomy" id="1280514"/>
    <lineage>
        <taxon>Bacteria</taxon>
        <taxon>Bacillati</taxon>
        <taxon>Actinomycetota</taxon>
        <taxon>Acidimicrobiia</taxon>
        <taxon>Acidimicrobiales</taxon>
        <taxon>Acidimicrobiaceae</taxon>
        <taxon>Acidithrix</taxon>
    </lineage>
</organism>
<dbReference type="Gene3D" id="1.10.10.60">
    <property type="entry name" value="Homeodomain-like"/>
    <property type="match status" value="1"/>
</dbReference>
<evidence type="ECO:0000313" key="2">
    <source>
        <dbReference type="EMBL" id="KJF16033.1"/>
    </source>
</evidence>
<protein>
    <recommendedName>
        <fullName evidence="4">HTH IS21-type domain-containing protein</fullName>
    </recommendedName>
</protein>
<comment type="caution">
    <text evidence="2">The sequence shown here is derived from an EMBL/GenBank/DDBJ whole genome shotgun (WGS) entry which is preliminary data.</text>
</comment>
<evidence type="ECO:0000256" key="1">
    <source>
        <dbReference type="SAM" id="MobiDB-lite"/>
    </source>
</evidence>
<evidence type="ECO:0008006" key="4">
    <source>
        <dbReference type="Google" id="ProtNLM"/>
    </source>
</evidence>
<name>A0A0D8HDM3_9ACTN</name>
<reference evidence="2 3" key="1">
    <citation type="submission" date="2015-01" db="EMBL/GenBank/DDBJ databases">
        <title>Draft genome of the acidophilic iron oxidizer Acidithrix ferrooxidans strain Py-F3.</title>
        <authorList>
            <person name="Poehlein A."/>
            <person name="Eisen S."/>
            <person name="Schloemann M."/>
            <person name="Johnson B.D."/>
            <person name="Daniel R."/>
            <person name="Muehling M."/>
        </authorList>
    </citation>
    <scope>NUCLEOTIDE SEQUENCE [LARGE SCALE GENOMIC DNA]</scope>
    <source>
        <strain evidence="2 3">Py-F3</strain>
    </source>
</reference>
<keyword evidence="3" id="KW-1185">Reference proteome</keyword>
<evidence type="ECO:0000313" key="3">
    <source>
        <dbReference type="Proteomes" id="UP000032360"/>
    </source>
</evidence>
<feature type="compositionally biased region" description="Basic residues" evidence="1">
    <location>
        <begin position="46"/>
        <end position="56"/>
    </location>
</feature>